<evidence type="ECO:0000256" key="1">
    <source>
        <dbReference type="SAM" id="MobiDB-lite"/>
    </source>
</evidence>
<protein>
    <submittedName>
        <fullName evidence="4">Excalibur calcium-binding domain-containing protein</fullName>
    </submittedName>
</protein>
<dbReference type="Pfam" id="PF00565">
    <property type="entry name" value="SNase"/>
    <property type="match status" value="1"/>
</dbReference>
<dbReference type="Gene3D" id="2.40.50.90">
    <property type="match status" value="1"/>
</dbReference>
<keyword evidence="2" id="KW-0732">Signal</keyword>
<sequence>MRWLLSLLLFLPAVSHAQVLTGQGKAVDGDSMAMTGFDVRLAGIDAPEALQTCLREGEVWACGQEAKAMLSALVDGKILSCHQRGSDKYNRVVASCKVGRTDVAEALVRAGLALALPQFSDEYVFAEAQAKSQGVGIWAGEFMQPADFRAANPSSAPTIRTERQPQATTAQASNSVYFRGCREARAAGYAPMYRGEPGYRPRLDGDNDGIACEPYRGRR</sequence>
<evidence type="ECO:0000313" key="4">
    <source>
        <dbReference type="EMBL" id="SFO81633.1"/>
    </source>
</evidence>
<evidence type="ECO:0000259" key="3">
    <source>
        <dbReference type="PROSITE" id="PS50830"/>
    </source>
</evidence>
<keyword evidence="5" id="KW-1185">Reference proteome</keyword>
<dbReference type="AlphaFoldDB" id="A0A1I5KA64"/>
<dbReference type="InterPro" id="IPR035437">
    <property type="entry name" value="SNase_OB-fold_sf"/>
</dbReference>
<name>A0A1I5KA64_9SPHN</name>
<evidence type="ECO:0000313" key="5">
    <source>
        <dbReference type="Proteomes" id="UP000199331"/>
    </source>
</evidence>
<organism evidence="4 5">
    <name type="scientific">Qipengyuania nanhaisediminis</name>
    <dbReference type="NCBI Taxonomy" id="604088"/>
    <lineage>
        <taxon>Bacteria</taxon>
        <taxon>Pseudomonadati</taxon>
        <taxon>Pseudomonadota</taxon>
        <taxon>Alphaproteobacteria</taxon>
        <taxon>Sphingomonadales</taxon>
        <taxon>Erythrobacteraceae</taxon>
        <taxon>Qipengyuania</taxon>
    </lineage>
</organism>
<feature type="region of interest" description="Disordered" evidence="1">
    <location>
        <begin position="195"/>
        <end position="219"/>
    </location>
</feature>
<dbReference type="STRING" id="604088.SAMN04488060_0015"/>
<reference evidence="5" key="1">
    <citation type="submission" date="2016-10" db="EMBL/GenBank/DDBJ databases">
        <authorList>
            <person name="Varghese N."/>
            <person name="Submissions S."/>
        </authorList>
    </citation>
    <scope>NUCLEOTIDE SEQUENCE [LARGE SCALE GENOMIC DNA]</scope>
    <source>
        <strain evidence="5">CGMCC 1.7715</strain>
    </source>
</reference>
<dbReference type="SMART" id="SM00318">
    <property type="entry name" value="SNc"/>
    <property type="match status" value="1"/>
</dbReference>
<feature type="region of interest" description="Disordered" evidence="1">
    <location>
        <begin position="152"/>
        <end position="172"/>
    </location>
</feature>
<proteinExistence type="predicted"/>
<dbReference type="RefSeq" id="WP_090476173.1">
    <property type="nucleotide sequence ID" value="NZ_FOWZ01000001.1"/>
</dbReference>
<dbReference type="OrthoDB" id="9805504at2"/>
<dbReference type="EMBL" id="FOWZ01000001">
    <property type="protein sequence ID" value="SFO81633.1"/>
    <property type="molecule type" value="Genomic_DNA"/>
</dbReference>
<dbReference type="PANTHER" id="PTHR12302:SF26">
    <property type="entry name" value="BLR1266 PROTEIN"/>
    <property type="match status" value="1"/>
</dbReference>
<dbReference type="Pfam" id="PF05901">
    <property type="entry name" value="Excalibur"/>
    <property type="match status" value="1"/>
</dbReference>
<dbReference type="PANTHER" id="PTHR12302">
    <property type="entry name" value="EBNA2 BINDING PROTEIN P100"/>
    <property type="match status" value="1"/>
</dbReference>
<dbReference type="InterPro" id="IPR008613">
    <property type="entry name" value="Excalibur_Ca-bd_domain"/>
</dbReference>
<dbReference type="PROSITE" id="PS50830">
    <property type="entry name" value="TNASE_3"/>
    <property type="match status" value="1"/>
</dbReference>
<feature type="chain" id="PRO_5011447823" evidence="2">
    <location>
        <begin position="18"/>
        <end position="219"/>
    </location>
</feature>
<accession>A0A1I5KA64</accession>
<feature type="signal peptide" evidence="2">
    <location>
        <begin position="1"/>
        <end position="17"/>
    </location>
</feature>
<feature type="domain" description="TNase-like" evidence="3">
    <location>
        <begin position="25"/>
        <end position="140"/>
    </location>
</feature>
<dbReference type="InterPro" id="IPR016071">
    <property type="entry name" value="Staphylococal_nuclease_OB-fold"/>
</dbReference>
<evidence type="ECO:0000256" key="2">
    <source>
        <dbReference type="SAM" id="SignalP"/>
    </source>
</evidence>
<dbReference type="SUPFAM" id="SSF50199">
    <property type="entry name" value="Staphylococcal nuclease"/>
    <property type="match status" value="1"/>
</dbReference>
<gene>
    <name evidence="4" type="ORF">SAMN04488060_0015</name>
</gene>
<dbReference type="SMART" id="SM00894">
    <property type="entry name" value="Excalibur"/>
    <property type="match status" value="1"/>
</dbReference>
<dbReference type="Proteomes" id="UP000199331">
    <property type="component" value="Unassembled WGS sequence"/>
</dbReference>